<evidence type="ECO:0000313" key="11">
    <source>
        <dbReference type="Proteomes" id="UP000305100"/>
    </source>
</evidence>
<protein>
    <submittedName>
        <fullName evidence="10">Threonine/serine exporter</fullName>
    </submittedName>
</protein>
<evidence type="ECO:0000256" key="6">
    <source>
        <dbReference type="ARBA" id="ARBA00023136"/>
    </source>
</evidence>
<proteinExistence type="inferred from homology"/>
<evidence type="ECO:0000256" key="8">
    <source>
        <dbReference type="SAM" id="Phobius"/>
    </source>
</evidence>
<feature type="transmembrane region" description="Helical" evidence="8">
    <location>
        <begin position="53"/>
        <end position="74"/>
    </location>
</feature>
<dbReference type="OrthoDB" id="9810047at2"/>
<evidence type="ECO:0000259" key="9">
    <source>
        <dbReference type="Pfam" id="PF12821"/>
    </source>
</evidence>
<dbReference type="Proteomes" id="UP000305100">
    <property type="component" value="Unassembled WGS sequence"/>
</dbReference>
<keyword evidence="2" id="KW-1003">Cell membrane</keyword>
<dbReference type="AlphaFoldDB" id="A0A5R9CQG0"/>
<feature type="transmembrane region" description="Helical" evidence="8">
    <location>
        <begin position="111"/>
        <end position="138"/>
    </location>
</feature>
<dbReference type="Pfam" id="PF12821">
    <property type="entry name" value="ThrE_2"/>
    <property type="match status" value="1"/>
</dbReference>
<feature type="transmembrane region" description="Helical" evidence="8">
    <location>
        <begin position="80"/>
        <end position="99"/>
    </location>
</feature>
<keyword evidence="6 8" id="KW-0472">Membrane</keyword>
<accession>A0A5R9CQG0</accession>
<evidence type="ECO:0000256" key="7">
    <source>
        <dbReference type="ARBA" id="ARBA00034125"/>
    </source>
</evidence>
<keyword evidence="5 8" id="KW-1133">Transmembrane helix</keyword>
<sequence length="157" mass="17044">MRVLVEFIVSLASTVGFGLITNIPRRSLLPAGITGSVAWVAYYVVLQINHTLILPNFCAAIVIGILGNISAVLFKVPVNIIYVPSLVSLVPGGILYLGMRSFTLGQESQTTVYLFNTLTIAIALAVGFVVAEVIFYRIKPILFKLLSREKDQNSSSN</sequence>
<dbReference type="GO" id="GO:0005886">
    <property type="term" value="C:plasma membrane"/>
    <property type="evidence" value="ECO:0007669"/>
    <property type="project" value="UniProtKB-SubCell"/>
</dbReference>
<organism evidence="10 11">
    <name type="scientific">Lentilactobacillus parafarraginis</name>
    <dbReference type="NCBI Taxonomy" id="390842"/>
    <lineage>
        <taxon>Bacteria</taxon>
        <taxon>Bacillati</taxon>
        <taxon>Bacillota</taxon>
        <taxon>Bacilli</taxon>
        <taxon>Lactobacillales</taxon>
        <taxon>Lactobacillaceae</taxon>
        <taxon>Lentilactobacillus</taxon>
    </lineage>
</organism>
<gene>
    <name evidence="10" type="ORF">FEZ41_11175</name>
</gene>
<comment type="caution">
    <text evidence="10">The sequence shown here is derived from an EMBL/GenBank/DDBJ whole genome shotgun (WGS) entry which is preliminary data.</text>
</comment>
<evidence type="ECO:0000256" key="3">
    <source>
        <dbReference type="ARBA" id="ARBA00022519"/>
    </source>
</evidence>
<reference evidence="10 11" key="1">
    <citation type="submission" date="2019-05" db="EMBL/GenBank/DDBJ databases">
        <title>The metagenome of a microbial culture collection derived from dairy environment covers the genomic content of the human microbiome.</title>
        <authorList>
            <person name="Roder T."/>
            <person name="Wuthrich D."/>
            <person name="Sattari Z."/>
            <person name="Von Ah U."/>
            <person name="Bar C."/>
            <person name="Ronchi F."/>
            <person name="Macpherson A.J."/>
            <person name="Ganal-Vonarburg S.C."/>
            <person name="Bruggmann R."/>
            <person name="Vergeres G."/>
        </authorList>
    </citation>
    <scope>NUCLEOTIDE SEQUENCE [LARGE SCALE GENOMIC DNA]</scope>
    <source>
        <strain evidence="10 11">FAM 1079</strain>
    </source>
</reference>
<dbReference type="GO" id="GO:0015744">
    <property type="term" value="P:succinate transport"/>
    <property type="evidence" value="ECO:0007669"/>
    <property type="project" value="TreeGrafter"/>
</dbReference>
<feature type="domain" description="Threonine/Serine exporter ThrE" evidence="9">
    <location>
        <begin position="7"/>
        <end position="134"/>
    </location>
</feature>
<feature type="transmembrane region" description="Helical" evidence="8">
    <location>
        <begin position="28"/>
        <end position="46"/>
    </location>
</feature>
<dbReference type="PANTHER" id="PTHR34390">
    <property type="entry name" value="UPF0442 PROTEIN YJJB-RELATED"/>
    <property type="match status" value="1"/>
</dbReference>
<keyword evidence="4 8" id="KW-0812">Transmembrane</keyword>
<dbReference type="PANTHER" id="PTHR34390:SF1">
    <property type="entry name" value="SUCCINATE TRANSPORTER SUBUNIT YJJB-RELATED"/>
    <property type="match status" value="1"/>
</dbReference>
<evidence type="ECO:0000256" key="1">
    <source>
        <dbReference type="ARBA" id="ARBA00004651"/>
    </source>
</evidence>
<dbReference type="InterPro" id="IPR050539">
    <property type="entry name" value="ThrE_Dicarb/AminoAcid_Exp"/>
</dbReference>
<dbReference type="EMBL" id="VBSX01000031">
    <property type="protein sequence ID" value="TLQ17506.1"/>
    <property type="molecule type" value="Genomic_DNA"/>
</dbReference>
<comment type="subcellular location">
    <subcellularLocation>
        <location evidence="1">Cell membrane</location>
        <topology evidence="1">Multi-pass membrane protein</topology>
    </subcellularLocation>
</comment>
<dbReference type="RefSeq" id="WP_054735908.1">
    <property type="nucleotide sequence ID" value="NZ_VBSX01000031.1"/>
</dbReference>
<evidence type="ECO:0000256" key="2">
    <source>
        <dbReference type="ARBA" id="ARBA00022475"/>
    </source>
</evidence>
<keyword evidence="3" id="KW-0997">Cell inner membrane</keyword>
<evidence type="ECO:0000256" key="5">
    <source>
        <dbReference type="ARBA" id="ARBA00022989"/>
    </source>
</evidence>
<evidence type="ECO:0000256" key="4">
    <source>
        <dbReference type="ARBA" id="ARBA00022692"/>
    </source>
</evidence>
<evidence type="ECO:0000313" key="10">
    <source>
        <dbReference type="EMBL" id="TLQ17506.1"/>
    </source>
</evidence>
<name>A0A5R9CQG0_9LACO</name>
<comment type="similarity">
    <text evidence="7">Belongs to the ThrE exporter (TC 2.A.79) family.</text>
</comment>
<dbReference type="InterPro" id="IPR024528">
    <property type="entry name" value="ThrE_2"/>
</dbReference>